<dbReference type="InterPro" id="IPR012133">
    <property type="entry name" value="Alpha-hydoxy_acid_DH_FMN"/>
</dbReference>
<feature type="binding site" evidence="5">
    <location>
        <begin position="84"/>
        <end position="86"/>
    </location>
    <ligand>
        <name>FMN</name>
        <dbReference type="ChEBI" id="CHEBI:58210"/>
    </ligand>
</feature>
<reference evidence="7" key="1">
    <citation type="submission" date="2021-01" db="EMBL/GenBank/DDBJ databases">
        <title>Modified the classification status of verrucomicrobia.</title>
        <authorList>
            <person name="Feng X."/>
        </authorList>
    </citation>
    <scope>NUCLEOTIDE SEQUENCE</scope>
    <source>
        <strain evidence="7">KCTC 12986</strain>
    </source>
</reference>
<dbReference type="GO" id="GO:0005737">
    <property type="term" value="C:cytoplasm"/>
    <property type="evidence" value="ECO:0007669"/>
    <property type="project" value="UniProtKB-ARBA"/>
</dbReference>
<keyword evidence="5" id="KW-0288">FMN</keyword>
<feature type="binding site" evidence="5">
    <location>
        <position position="163"/>
    </location>
    <ligand>
        <name>FMN</name>
        <dbReference type="ChEBI" id="CHEBI:58210"/>
    </ligand>
</feature>
<evidence type="ECO:0000256" key="3">
    <source>
        <dbReference type="ARBA" id="ARBA00024042"/>
    </source>
</evidence>
<feature type="binding site" evidence="5">
    <location>
        <position position="256"/>
    </location>
    <ligand>
        <name>glyoxylate</name>
        <dbReference type="ChEBI" id="CHEBI:36655"/>
    </ligand>
</feature>
<comment type="cofactor">
    <cofactor evidence="1">
        <name>FMN</name>
        <dbReference type="ChEBI" id="CHEBI:58210"/>
    </cofactor>
</comment>
<dbReference type="InterPro" id="IPR013785">
    <property type="entry name" value="Aldolase_TIM"/>
</dbReference>
<evidence type="ECO:0000256" key="4">
    <source>
        <dbReference type="PIRSR" id="PIRSR000138-1"/>
    </source>
</evidence>
<dbReference type="PROSITE" id="PS51349">
    <property type="entry name" value="FMN_HYDROXY_ACID_DH_2"/>
    <property type="match status" value="1"/>
</dbReference>
<dbReference type="EMBL" id="JAENIO010000018">
    <property type="protein sequence ID" value="MBK1834146.1"/>
    <property type="molecule type" value="Genomic_DNA"/>
</dbReference>
<evidence type="ECO:0000256" key="1">
    <source>
        <dbReference type="ARBA" id="ARBA00001917"/>
    </source>
</evidence>
<feature type="binding site" evidence="5">
    <location>
        <position position="259"/>
    </location>
    <ligand>
        <name>glyoxylate</name>
        <dbReference type="ChEBI" id="CHEBI:36655"/>
    </ligand>
</feature>
<dbReference type="PIRSF" id="PIRSF000138">
    <property type="entry name" value="Al-hdrx_acd_dh"/>
    <property type="match status" value="1"/>
</dbReference>
<dbReference type="AlphaFoldDB" id="A0A934RR79"/>
<protein>
    <submittedName>
        <fullName evidence="7">Alpha-hydroxy-acid oxidizing protein</fullName>
    </submittedName>
</protein>
<evidence type="ECO:0000313" key="8">
    <source>
        <dbReference type="Proteomes" id="UP000604083"/>
    </source>
</evidence>
<feature type="binding site" evidence="5">
    <location>
        <position position="31"/>
    </location>
    <ligand>
        <name>glyoxylate</name>
        <dbReference type="ChEBI" id="CHEBI:36655"/>
    </ligand>
</feature>
<feature type="binding site" evidence="5">
    <location>
        <position position="135"/>
    </location>
    <ligand>
        <name>FMN</name>
        <dbReference type="ChEBI" id="CHEBI:58210"/>
    </ligand>
</feature>
<dbReference type="Proteomes" id="UP000604083">
    <property type="component" value="Unassembled WGS sequence"/>
</dbReference>
<evidence type="ECO:0000256" key="5">
    <source>
        <dbReference type="PIRSR" id="PIRSR000138-2"/>
    </source>
</evidence>
<feature type="binding site" evidence="5">
    <location>
        <position position="232"/>
    </location>
    <ligand>
        <name>FMN</name>
        <dbReference type="ChEBI" id="CHEBI:58210"/>
    </ligand>
</feature>
<dbReference type="RefSeq" id="WP_200391580.1">
    <property type="nucleotide sequence ID" value="NZ_JAENIO010000018.1"/>
</dbReference>
<keyword evidence="2" id="KW-0560">Oxidoreductase</keyword>
<dbReference type="PANTHER" id="PTHR10578">
    <property type="entry name" value="S -2-HYDROXY-ACID OXIDASE-RELATED"/>
    <property type="match status" value="1"/>
</dbReference>
<feature type="binding site" evidence="5">
    <location>
        <position position="137"/>
    </location>
    <ligand>
        <name>glyoxylate</name>
        <dbReference type="ChEBI" id="CHEBI:36655"/>
    </ligand>
</feature>
<feature type="binding site" evidence="5">
    <location>
        <position position="172"/>
    </location>
    <ligand>
        <name>glyoxylate</name>
        <dbReference type="ChEBI" id="CHEBI:36655"/>
    </ligand>
</feature>
<comment type="similarity">
    <text evidence="3">Belongs to the FMN-dependent alpha-hydroxy acid dehydrogenase family.</text>
</comment>
<feature type="binding site" evidence="5">
    <location>
        <begin position="287"/>
        <end position="291"/>
    </location>
    <ligand>
        <name>FMN</name>
        <dbReference type="ChEBI" id="CHEBI:58210"/>
    </ligand>
</feature>
<sequence>MDFTAIPSDAVSLIDYERMASGRLSAGVAAYLNGGAADGQTVQANRTAWQQEKIVPRVLRAQEIASFRSELFGRELSSPLLIGPTAYHQLFHQDGELATAQAASLAKVPYVVSAQASRPLESIAQAAPEGSRWFQLYLPEDRAFAQELVHRIEAAGYEALVLTVDAPVNGIRNDEQRANFQLPPGISAVNLPQGRAAAIPTSAMDAGFRQSLPTWEHVAWLKSLTNLPLLLKGILHPDDAEQALSLGVDGLIVSNHGGRTLDQVISTREALANIVTRVAGRAKVLVDGGLRRGTDVWQALALGADAVLLGRPILHGLSVAGAAGVVHVLKLLQHEFEVALLLSGGLPSSIFPNKHS</sequence>
<dbReference type="GO" id="GO:0010181">
    <property type="term" value="F:FMN binding"/>
    <property type="evidence" value="ECO:0007669"/>
    <property type="project" value="InterPro"/>
</dbReference>
<feature type="active site" description="Proton acceptor" evidence="4">
    <location>
        <position position="256"/>
    </location>
</feature>
<comment type="caution">
    <text evidence="7">The sequence shown here is derived from an EMBL/GenBank/DDBJ whole genome shotgun (WGS) entry which is preliminary data.</text>
</comment>
<feature type="binding site" evidence="5">
    <location>
        <position position="254"/>
    </location>
    <ligand>
        <name>FMN</name>
        <dbReference type="ChEBI" id="CHEBI:58210"/>
    </ligand>
</feature>
<evidence type="ECO:0000259" key="6">
    <source>
        <dbReference type="PROSITE" id="PS51349"/>
    </source>
</evidence>
<dbReference type="GO" id="GO:0016491">
    <property type="term" value="F:oxidoreductase activity"/>
    <property type="evidence" value="ECO:0007669"/>
    <property type="project" value="UniProtKB-KW"/>
</dbReference>
<accession>A0A934RR79</accession>
<dbReference type="Gene3D" id="3.20.20.70">
    <property type="entry name" value="Aldolase class I"/>
    <property type="match status" value="1"/>
</dbReference>
<proteinExistence type="inferred from homology"/>
<dbReference type="Pfam" id="PF01070">
    <property type="entry name" value="FMN_dh"/>
    <property type="match status" value="1"/>
</dbReference>
<keyword evidence="8" id="KW-1185">Reference proteome</keyword>
<dbReference type="CDD" id="cd02809">
    <property type="entry name" value="alpha_hydroxyacid_oxid_FMN"/>
    <property type="match status" value="1"/>
</dbReference>
<feature type="binding site" evidence="5">
    <location>
        <begin position="310"/>
        <end position="311"/>
    </location>
    <ligand>
        <name>FMN</name>
        <dbReference type="ChEBI" id="CHEBI:58210"/>
    </ligand>
</feature>
<dbReference type="InterPro" id="IPR000262">
    <property type="entry name" value="FMN-dep_DH"/>
</dbReference>
<evidence type="ECO:0000313" key="7">
    <source>
        <dbReference type="EMBL" id="MBK1834146.1"/>
    </source>
</evidence>
<dbReference type="InterPro" id="IPR037396">
    <property type="entry name" value="FMN_HAD"/>
</dbReference>
<keyword evidence="5" id="KW-0285">Flavoprotein</keyword>
<feature type="domain" description="FMN hydroxy acid dehydrogenase" evidence="6">
    <location>
        <begin position="5"/>
        <end position="356"/>
    </location>
</feature>
<organism evidence="7 8">
    <name type="scientific">Roseibacillus ishigakijimensis</name>
    <dbReference type="NCBI Taxonomy" id="454146"/>
    <lineage>
        <taxon>Bacteria</taxon>
        <taxon>Pseudomonadati</taxon>
        <taxon>Verrucomicrobiota</taxon>
        <taxon>Verrucomicrobiia</taxon>
        <taxon>Verrucomicrobiales</taxon>
        <taxon>Verrucomicrobiaceae</taxon>
        <taxon>Roseibacillus</taxon>
    </lineage>
</organism>
<evidence type="ECO:0000256" key="2">
    <source>
        <dbReference type="ARBA" id="ARBA00023002"/>
    </source>
</evidence>
<dbReference type="PANTHER" id="PTHR10578:SF143">
    <property type="entry name" value="FMN-DEPENDENT ALPHA-HYDROXY ACID DEHYDROGENASE PB1A11.03"/>
    <property type="match status" value="1"/>
</dbReference>
<name>A0A934RR79_9BACT</name>
<feature type="binding site" evidence="5">
    <location>
        <position position="113"/>
    </location>
    <ligand>
        <name>FMN</name>
        <dbReference type="ChEBI" id="CHEBI:58210"/>
    </ligand>
</feature>
<gene>
    <name evidence="7" type="ORF">JIN78_08740</name>
</gene>
<dbReference type="SUPFAM" id="SSF51395">
    <property type="entry name" value="FMN-linked oxidoreductases"/>
    <property type="match status" value="1"/>
</dbReference>
<dbReference type="FunFam" id="3.20.20.70:FF:000056">
    <property type="entry name" value="hydroxyacid oxidase 2"/>
    <property type="match status" value="1"/>
</dbReference>